<feature type="non-terminal residue" evidence="1">
    <location>
        <position position="43"/>
    </location>
</feature>
<protein>
    <submittedName>
        <fullName evidence="1">Macrolide ABC transporter ATP-binding protein</fullName>
    </submittedName>
</protein>
<accession>A0A523XJ00</accession>
<gene>
    <name evidence="1" type="ORF">E3J38_07425</name>
</gene>
<name>A0A523XJ00_UNCT6</name>
<keyword evidence="1" id="KW-0547">Nucleotide-binding</keyword>
<dbReference type="Proteomes" id="UP000315534">
    <property type="component" value="Unassembled WGS sequence"/>
</dbReference>
<dbReference type="GO" id="GO:0005524">
    <property type="term" value="F:ATP binding"/>
    <property type="evidence" value="ECO:0007669"/>
    <property type="project" value="UniProtKB-KW"/>
</dbReference>
<proteinExistence type="predicted"/>
<evidence type="ECO:0000313" key="1">
    <source>
        <dbReference type="EMBL" id="TET79263.1"/>
    </source>
</evidence>
<comment type="caution">
    <text evidence="1">The sequence shown here is derived from an EMBL/GenBank/DDBJ whole genome shotgun (WGS) entry which is preliminary data.</text>
</comment>
<sequence>MKDHVIVDLDSVTRIYRMGELSVPALRGVSLQVKQGDAIGIMG</sequence>
<keyword evidence="1" id="KW-0067">ATP-binding</keyword>
<evidence type="ECO:0000313" key="2">
    <source>
        <dbReference type="Proteomes" id="UP000315534"/>
    </source>
</evidence>
<dbReference type="AlphaFoldDB" id="A0A523XJ00"/>
<organism evidence="1 2">
    <name type="scientific">candidate division TA06 bacterium</name>
    <dbReference type="NCBI Taxonomy" id="2250710"/>
    <lineage>
        <taxon>Bacteria</taxon>
        <taxon>Bacteria division TA06</taxon>
    </lineage>
</organism>
<dbReference type="EMBL" id="SOIP01000431">
    <property type="protein sequence ID" value="TET79263.1"/>
    <property type="molecule type" value="Genomic_DNA"/>
</dbReference>
<reference evidence="1 2" key="1">
    <citation type="submission" date="2019-03" db="EMBL/GenBank/DDBJ databases">
        <title>Metabolic potential of uncultured bacteria and archaea associated with petroleum seepage in deep-sea sediments.</title>
        <authorList>
            <person name="Dong X."/>
            <person name="Hubert C."/>
        </authorList>
    </citation>
    <scope>NUCLEOTIDE SEQUENCE [LARGE SCALE GENOMIC DNA]</scope>
    <source>
        <strain evidence="1">E29_bin36</strain>
    </source>
</reference>